<keyword evidence="3" id="KW-1185">Reference proteome</keyword>
<evidence type="ECO:0000313" key="3">
    <source>
        <dbReference type="Proteomes" id="UP000559256"/>
    </source>
</evidence>
<gene>
    <name evidence="2" type="ORF">D9758_011461</name>
</gene>
<feature type="compositionally biased region" description="Basic and acidic residues" evidence="1">
    <location>
        <begin position="17"/>
        <end position="28"/>
    </location>
</feature>
<proteinExistence type="predicted"/>
<organism evidence="2 3">
    <name type="scientific">Tetrapyrgos nigripes</name>
    <dbReference type="NCBI Taxonomy" id="182062"/>
    <lineage>
        <taxon>Eukaryota</taxon>
        <taxon>Fungi</taxon>
        <taxon>Dikarya</taxon>
        <taxon>Basidiomycota</taxon>
        <taxon>Agaricomycotina</taxon>
        <taxon>Agaricomycetes</taxon>
        <taxon>Agaricomycetidae</taxon>
        <taxon>Agaricales</taxon>
        <taxon>Marasmiineae</taxon>
        <taxon>Marasmiaceae</taxon>
        <taxon>Tetrapyrgos</taxon>
    </lineage>
</organism>
<comment type="caution">
    <text evidence="2">The sequence shown here is derived from an EMBL/GenBank/DDBJ whole genome shotgun (WGS) entry which is preliminary data.</text>
</comment>
<feature type="compositionally biased region" description="Pro residues" evidence="1">
    <location>
        <begin position="97"/>
        <end position="106"/>
    </location>
</feature>
<name>A0A8H5CQA0_9AGAR</name>
<reference evidence="2 3" key="1">
    <citation type="journal article" date="2020" name="ISME J.">
        <title>Uncovering the hidden diversity of litter-decomposition mechanisms in mushroom-forming fungi.</title>
        <authorList>
            <person name="Floudas D."/>
            <person name="Bentzer J."/>
            <person name="Ahren D."/>
            <person name="Johansson T."/>
            <person name="Persson P."/>
            <person name="Tunlid A."/>
        </authorList>
    </citation>
    <scope>NUCLEOTIDE SEQUENCE [LARGE SCALE GENOMIC DNA]</scope>
    <source>
        <strain evidence="2 3">CBS 291.85</strain>
    </source>
</reference>
<evidence type="ECO:0000313" key="2">
    <source>
        <dbReference type="EMBL" id="KAF5345905.1"/>
    </source>
</evidence>
<feature type="region of interest" description="Disordered" evidence="1">
    <location>
        <begin position="81"/>
        <end position="106"/>
    </location>
</feature>
<dbReference type="EMBL" id="JAACJM010000107">
    <property type="protein sequence ID" value="KAF5345905.1"/>
    <property type="molecule type" value="Genomic_DNA"/>
</dbReference>
<feature type="compositionally biased region" description="Polar residues" evidence="1">
    <location>
        <begin position="30"/>
        <end position="44"/>
    </location>
</feature>
<evidence type="ECO:0000256" key="1">
    <source>
        <dbReference type="SAM" id="MobiDB-lite"/>
    </source>
</evidence>
<dbReference type="Proteomes" id="UP000559256">
    <property type="component" value="Unassembled WGS sequence"/>
</dbReference>
<feature type="compositionally biased region" description="Polar residues" evidence="1">
    <location>
        <begin position="52"/>
        <end position="66"/>
    </location>
</feature>
<feature type="region of interest" description="Disordered" evidence="1">
    <location>
        <begin position="1"/>
        <end position="66"/>
    </location>
</feature>
<protein>
    <submittedName>
        <fullName evidence="2">Uncharacterized protein</fullName>
    </submittedName>
</protein>
<sequence length="106" mass="11564">MSVSKKRSREEESEYEDGGKLKDMEKNLGDGQNQGPVASTSTTAVEEPPMPANSNHSNTLLPTANTPQSTHGFAWYYVPTALPQPTNPSQSVASYPYNPPYQHPAQ</sequence>
<accession>A0A8H5CQA0</accession>
<dbReference type="AlphaFoldDB" id="A0A8H5CQA0"/>
<feature type="compositionally biased region" description="Polar residues" evidence="1">
    <location>
        <begin position="83"/>
        <end position="93"/>
    </location>
</feature>